<dbReference type="Gene3D" id="3.40.50.10070">
    <property type="entry name" value="TolB, N-terminal domain"/>
    <property type="match status" value="1"/>
</dbReference>
<dbReference type="SUPFAM" id="SSF46894">
    <property type="entry name" value="C-terminal effector domain of the bipartite response regulators"/>
    <property type="match status" value="1"/>
</dbReference>
<dbReference type="Gene3D" id="1.10.10.10">
    <property type="entry name" value="Winged helix-like DNA-binding domain superfamily/Winged helix DNA-binding domain"/>
    <property type="match status" value="1"/>
</dbReference>
<dbReference type="PROSITE" id="PS51755">
    <property type="entry name" value="OMPR_PHOB"/>
    <property type="match status" value="1"/>
</dbReference>
<organism evidence="5 6">
    <name type="scientific">Rhizobium sullae</name>
    <name type="common">Rhizobium hedysari</name>
    <dbReference type="NCBI Taxonomy" id="50338"/>
    <lineage>
        <taxon>Bacteria</taxon>
        <taxon>Pseudomonadati</taxon>
        <taxon>Pseudomonadota</taxon>
        <taxon>Alphaproteobacteria</taxon>
        <taxon>Hyphomicrobiales</taxon>
        <taxon>Rhizobiaceae</taxon>
        <taxon>Rhizobium/Agrobacterium group</taxon>
        <taxon>Rhizobium</taxon>
    </lineage>
</organism>
<evidence type="ECO:0000256" key="1">
    <source>
        <dbReference type="ARBA" id="ARBA00023125"/>
    </source>
</evidence>
<reference evidence="5 6" key="1">
    <citation type="submission" date="2019-03" db="EMBL/GenBank/DDBJ databases">
        <title>Genomic Encyclopedia of Type Strains, Phase IV (KMG-V): Genome sequencing to study the core and pangenomes of soil and plant-associated prokaryotes.</title>
        <authorList>
            <person name="Whitman W."/>
        </authorList>
    </citation>
    <scope>NUCLEOTIDE SEQUENCE [LARGE SCALE GENOMIC DNA]</scope>
    <source>
        <strain evidence="5 6">Hc14</strain>
    </source>
</reference>
<dbReference type="GO" id="GO:0000160">
    <property type="term" value="P:phosphorelay signal transduction system"/>
    <property type="evidence" value="ECO:0007669"/>
    <property type="project" value="InterPro"/>
</dbReference>
<dbReference type="Pfam" id="PF00486">
    <property type="entry name" value="Trans_reg_C"/>
    <property type="match status" value="1"/>
</dbReference>
<dbReference type="InterPro" id="IPR016032">
    <property type="entry name" value="Sig_transdc_resp-reg_C-effctor"/>
</dbReference>
<dbReference type="RefSeq" id="WP_132565266.1">
    <property type="nucleotide sequence ID" value="NZ_SMBH01000011.1"/>
</dbReference>
<evidence type="ECO:0000313" key="5">
    <source>
        <dbReference type="EMBL" id="TCU13720.1"/>
    </source>
</evidence>
<dbReference type="AlphaFoldDB" id="A0A4R3PYH8"/>
<evidence type="ECO:0000256" key="3">
    <source>
        <dbReference type="PROSITE-ProRule" id="PRU01091"/>
    </source>
</evidence>
<dbReference type="CDD" id="cd00383">
    <property type="entry name" value="trans_reg_C"/>
    <property type="match status" value="1"/>
</dbReference>
<evidence type="ECO:0000256" key="2">
    <source>
        <dbReference type="PROSITE-ProRule" id="PRU00339"/>
    </source>
</evidence>
<gene>
    <name evidence="5" type="ORF">EV132_111153</name>
</gene>
<comment type="caution">
    <text evidence="5">The sequence shown here is derived from an EMBL/GenBank/DDBJ whole genome shotgun (WGS) entry which is preliminary data.</text>
</comment>
<dbReference type="InterPro" id="IPR001867">
    <property type="entry name" value="OmpR/PhoB-type_DNA-bd"/>
</dbReference>
<evidence type="ECO:0000313" key="6">
    <source>
        <dbReference type="Proteomes" id="UP000294576"/>
    </source>
</evidence>
<dbReference type="PANTHER" id="PTHR12558">
    <property type="entry name" value="CELL DIVISION CYCLE 16,23,27"/>
    <property type="match status" value="1"/>
</dbReference>
<dbReference type="InterPro" id="IPR011990">
    <property type="entry name" value="TPR-like_helical_dom_sf"/>
</dbReference>
<dbReference type="GO" id="GO:0003677">
    <property type="term" value="F:DNA binding"/>
    <property type="evidence" value="ECO:0007669"/>
    <property type="project" value="UniProtKB-UniRule"/>
</dbReference>
<protein>
    <submittedName>
        <fullName evidence="5">TolB-like protein</fullName>
    </submittedName>
</protein>
<dbReference type="SMART" id="SM00862">
    <property type="entry name" value="Trans_reg_C"/>
    <property type="match status" value="1"/>
</dbReference>
<dbReference type="Gene3D" id="1.25.40.10">
    <property type="entry name" value="Tetratricopeptide repeat domain"/>
    <property type="match status" value="1"/>
</dbReference>
<sequence>MVYRIGETVLDTERCTFHRAGELVQLRPKTFDLLSHMARNPDRLLTKDELLDVVWPNTIVTEDSLTQCVRDARKCIGDKEQMIIRTMPRRGYMFRFPELVAGPEPPPAAQSKNPVSSAEPMVAVLPFRLAARQELAPLFEGVVEEITNALSYFKTIAVLARHSAFALADIRPGDVRETAERFGAEYLVEGTVEEADPLLRVTVTLSETASGRRLWAHTISFEPDKVFDFQQSIARRVATTLATNIETAAMRRAPPAPSGNVAAYGHLLKAITLLRSYGETVNEEAREHLLKAIALDPASGLAMAYLALADTIIGGYGLATAEVLDRARDRALEAISLSPDEARAHRILAVILLYQRDFAASEYHFARALDLNPYDADTIAHMGYLLSVRGRPEKGIELHERAMQLNPMHPQWYYYDLGSTLFLLGRFREAAECHARLPRKDSLNWARLAAAYAMAGDAEQAAFSAKQGRRMSPLLTIDAILDDETYERAEDRERLREALLRSGWQSAIDEASG</sequence>
<dbReference type="InterPro" id="IPR019734">
    <property type="entry name" value="TPR_rpt"/>
</dbReference>
<name>A0A4R3PYH8_RHISU</name>
<dbReference type="SUPFAM" id="SSF48452">
    <property type="entry name" value="TPR-like"/>
    <property type="match status" value="1"/>
</dbReference>
<keyword evidence="2" id="KW-0802">TPR repeat</keyword>
<dbReference type="Proteomes" id="UP000294576">
    <property type="component" value="Unassembled WGS sequence"/>
</dbReference>
<accession>A0A4R3PYH8</accession>
<dbReference type="PANTHER" id="PTHR12558:SF13">
    <property type="entry name" value="CELL DIVISION CYCLE PROTEIN 27 HOMOLOG"/>
    <property type="match status" value="1"/>
</dbReference>
<feature type="DNA-binding region" description="OmpR/PhoB-type" evidence="3">
    <location>
        <begin position="1"/>
        <end position="96"/>
    </location>
</feature>
<evidence type="ECO:0000259" key="4">
    <source>
        <dbReference type="PROSITE" id="PS51755"/>
    </source>
</evidence>
<dbReference type="SMART" id="SM00028">
    <property type="entry name" value="TPR"/>
    <property type="match status" value="3"/>
</dbReference>
<dbReference type="PROSITE" id="PS50005">
    <property type="entry name" value="TPR"/>
    <property type="match status" value="2"/>
</dbReference>
<dbReference type="EMBL" id="SMBH01000011">
    <property type="protein sequence ID" value="TCU13720.1"/>
    <property type="molecule type" value="Genomic_DNA"/>
</dbReference>
<keyword evidence="1 3" id="KW-0238">DNA-binding</keyword>
<dbReference type="GO" id="GO:0006355">
    <property type="term" value="P:regulation of DNA-templated transcription"/>
    <property type="evidence" value="ECO:0007669"/>
    <property type="project" value="InterPro"/>
</dbReference>
<proteinExistence type="predicted"/>
<dbReference type="InterPro" id="IPR036388">
    <property type="entry name" value="WH-like_DNA-bd_sf"/>
</dbReference>
<feature type="repeat" description="TPR" evidence="2">
    <location>
        <begin position="342"/>
        <end position="375"/>
    </location>
</feature>
<feature type="domain" description="OmpR/PhoB-type" evidence="4">
    <location>
        <begin position="1"/>
        <end position="96"/>
    </location>
</feature>
<feature type="repeat" description="TPR" evidence="2">
    <location>
        <begin position="376"/>
        <end position="409"/>
    </location>
</feature>